<organism evidence="2 3">
    <name type="scientific">Marasmius tenuissimus</name>
    <dbReference type="NCBI Taxonomy" id="585030"/>
    <lineage>
        <taxon>Eukaryota</taxon>
        <taxon>Fungi</taxon>
        <taxon>Dikarya</taxon>
        <taxon>Basidiomycota</taxon>
        <taxon>Agaricomycotina</taxon>
        <taxon>Agaricomycetes</taxon>
        <taxon>Agaricomycetidae</taxon>
        <taxon>Agaricales</taxon>
        <taxon>Marasmiineae</taxon>
        <taxon>Marasmiaceae</taxon>
        <taxon>Marasmius</taxon>
    </lineage>
</organism>
<protein>
    <submittedName>
        <fullName evidence="2">Uncharacterized protein</fullName>
    </submittedName>
</protein>
<reference evidence="2 3" key="1">
    <citation type="submission" date="2024-05" db="EMBL/GenBank/DDBJ databases">
        <title>A draft genome resource for the thread blight pathogen Marasmius tenuissimus strain MS-2.</title>
        <authorList>
            <person name="Yulfo-Soto G.E."/>
            <person name="Baruah I.K."/>
            <person name="Amoako-Attah I."/>
            <person name="Bukari Y."/>
            <person name="Meinhardt L.W."/>
            <person name="Bailey B.A."/>
            <person name="Cohen S.P."/>
        </authorList>
    </citation>
    <scope>NUCLEOTIDE SEQUENCE [LARGE SCALE GENOMIC DNA]</scope>
    <source>
        <strain evidence="2 3">MS-2</strain>
    </source>
</reference>
<evidence type="ECO:0000256" key="1">
    <source>
        <dbReference type="SAM" id="MobiDB-lite"/>
    </source>
</evidence>
<accession>A0ABR2ZCY6</accession>
<feature type="region of interest" description="Disordered" evidence="1">
    <location>
        <begin position="1"/>
        <end position="48"/>
    </location>
</feature>
<proteinExistence type="predicted"/>
<dbReference type="Proteomes" id="UP001437256">
    <property type="component" value="Unassembled WGS sequence"/>
</dbReference>
<feature type="compositionally biased region" description="Basic and acidic residues" evidence="1">
    <location>
        <begin position="9"/>
        <end position="48"/>
    </location>
</feature>
<keyword evidence="3" id="KW-1185">Reference proteome</keyword>
<sequence length="216" mass="25652">MVRPRKYKTKVEQRRAALEKSRRSYHKHKDEILARRETKRKEDRARQDRELVKNLLGSMHRRSKDDFGRNEEKRAQSYFESLLDVYHAELSKSFTPNPLDFYESLYQRTVWWLDQGSPGTSPFSKLESHIQQLNCTVTLHKDKVYNLFGDNKLYKRYSTFLELVKEHSTCIDELEYGRLVDGLVSEEQLHEKHNNRGCAYQNPSRVPLLSGVKDLM</sequence>
<gene>
    <name evidence="2" type="ORF">AAF712_015000</name>
</gene>
<evidence type="ECO:0000313" key="3">
    <source>
        <dbReference type="Proteomes" id="UP001437256"/>
    </source>
</evidence>
<name>A0ABR2ZCY6_9AGAR</name>
<comment type="caution">
    <text evidence="2">The sequence shown here is derived from an EMBL/GenBank/DDBJ whole genome shotgun (WGS) entry which is preliminary data.</text>
</comment>
<evidence type="ECO:0000313" key="2">
    <source>
        <dbReference type="EMBL" id="KAL0058332.1"/>
    </source>
</evidence>
<dbReference type="EMBL" id="JBBXMP010000330">
    <property type="protein sequence ID" value="KAL0058332.1"/>
    <property type="molecule type" value="Genomic_DNA"/>
</dbReference>